<dbReference type="GO" id="GO:0016567">
    <property type="term" value="P:protein ubiquitination"/>
    <property type="evidence" value="ECO:0007669"/>
    <property type="project" value="TreeGrafter"/>
</dbReference>
<proteinExistence type="predicted"/>
<dbReference type="AlphaFoldDB" id="A0A0A9Z750"/>
<dbReference type="Pfam" id="PF14570">
    <property type="entry name" value="zf-RING_4"/>
    <property type="match status" value="1"/>
</dbReference>
<dbReference type="GO" id="GO:0030014">
    <property type="term" value="C:CCR4-NOT complex"/>
    <property type="evidence" value="ECO:0007669"/>
    <property type="project" value="InterPro"/>
</dbReference>
<protein>
    <submittedName>
        <fullName evidence="2">General negative regulator of transcription subunit 4</fullName>
    </submittedName>
</protein>
<evidence type="ECO:0000256" key="1">
    <source>
        <dbReference type="SAM" id="MobiDB-lite"/>
    </source>
</evidence>
<dbReference type="SUPFAM" id="SSF57850">
    <property type="entry name" value="RING/U-box"/>
    <property type="match status" value="1"/>
</dbReference>
<dbReference type="InterPro" id="IPR013083">
    <property type="entry name" value="Znf_RING/FYVE/PHD"/>
</dbReference>
<name>A0A0A9Z750_LYGHE</name>
<dbReference type="EMBL" id="GBHO01003310">
    <property type="protein sequence ID" value="JAG40294.1"/>
    <property type="molecule type" value="Transcribed_RNA"/>
</dbReference>
<gene>
    <name evidence="2" type="primary">MOT2</name>
    <name evidence="2" type="ORF">CM83_101406</name>
</gene>
<evidence type="ECO:0000313" key="2">
    <source>
        <dbReference type="EMBL" id="JAG40294.1"/>
    </source>
</evidence>
<dbReference type="PANTHER" id="PTHR12603">
    <property type="entry name" value="CCR4-NOT TRANSCRIPTION COMPLEX RELATED"/>
    <property type="match status" value="1"/>
</dbReference>
<reference evidence="2" key="1">
    <citation type="journal article" date="2014" name="PLoS ONE">
        <title>Transcriptome-Based Identification of ABC Transporters in the Western Tarnished Plant Bug Lygus hesperus.</title>
        <authorList>
            <person name="Hull J.J."/>
            <person name="Chaney K."/>
            <person name="Geib S.M."/>
            <person name="Fabrick J.A."/>
            <person name="Brent C.S."/>
            <person name="Walsh D."/>
            <person name="Lavine L.C."/>
        </authorList>
    </citation>
    <scope>NUCLEOTIDE SEQUENCE</scope>
</reference>
<dbReference type="InterPro" id="IPR039780">
    <property type="entry name" value="Mot2"/>
</dbReference>
<dbReference type="Gene3D" id="3.30.40.10">
    <property type="entry name" value="Zinc/RING finger domain, C3HC4 (zinc finger)"/>
    <property type="match status" value="1"/>
</dbReference>
<sequence length="120" mass="13419">MDATDLAFHPCRCNYTTCIWCFSEINRVSKRCPGCRIPYDVDKIHVDPNELKQKEMLLQSIKRNQQQHRSAQQHGGKDRGASSVTEDAVGDTVDAATTLPGHNTNTTRQQHGRKGGTNQP</sequence>
<accession>A0A0A9Z750</accession>
<feature type="region of interest" description="Disordered" evidence="1">
    <location>
        <begin position="59"/>
        <end position="120"/>
    </location>
</feature>
<dbReference type="GO" id="GO:0004842">
    <property type="term" value="F:ubiquitin-protein transferase activity"/>
    <property type="evidence" value="ECO:0007669"/>
    <property type="project" value="InterPro"/>
</dbReference>
<feature type="compositionally biased region" description="Polar residues" evidence="1">
    <location>
        <begin position="100"/>
        <end position="109"/>
    </location>
</feature>
<organism evidence="2">
    <name type="scientific">Lygus hesperus</name>
    <name type="common">Western plant bug</name>
    <dbReference type="NCBI Taxonomy" id="30085"/>
    <lineage>
        <taxon>Eukaryota</taxon>
        <taxon>Metazoa</taxon>
        <taxon>Ecdysozoa</taxon>
        <taxon>Arthropoda</taxon>
        <taxon>Hexapoda</taxon>
        <taxon>Insecta</taxon>
        <taxon>Pterygota</taxon>
        <taxon>Neoptera</taxon>
        <taxon>Paraneoptera</taxon>
        <taxon>Hemiptera</taxon>
        <taxon>Heteroptera</taxon>
        <taxon>Panheteroptera</taxon>
        <taxon>Cimicomorpha</taxon>
        <taxon>Miridae</taxon>
        <taxon>Mirini</taxon>
        <taxon>Lygus</taxon>
    </lineage>
</organism>
<feature type="compositionally biased region" description="Polar residues" evidence="1">
    <location>
        <begin position="61"/>
        <end position="73"/>
    </location>
</feature>
<dbReference type="PANTHER" id="PTHR12603:SF0">
    <property type="entry name" value="CCR4-NOT TRANSCRIPTION COMPLEX SUBUNIT 4"/>
    <property type="match status" value="1"/>
</dbReference>
<reference evidence="2" key="2">
    <citation type="submission" date="2014-07" db="EMBL/GenBank/DDBJ databases">
        <authorList>
            <person name="Hull J."/>
        </authorList>
    </citation>
    <scope>NUCLEOTIDE SEQUENCE</scope>
</reference>